<dbReference type="RefSeq" id="WP_202828633.1">
    <property type="nucleotide sequence ID" value="NZ_JAEUXJ010000021.1"/>
</dbReference>
<evidence type="ECO:0000313" key="2">
    <source>
        <dbReference type="Proteomes" id="UP000606490"/>
    </source>
</evidence>
<evidence type="ECO:0008006" key="3">
    <source>
        <dbReference type="Google" id="ProtNLM"/>
    </source>
</evidence>
<proteinExistence type="predicted"/>
<gene>
    <name evidence="1" type="ORF">JMJ55_26550</name>
</gene>
<accession>A0ABS1VB59</accession>
<sequence>MMRLMAGMKDGSSEPGQISSGFGGWWDDVAVENAATAADALCDYAERLGVQLTVHDGPTGINLEWLWRRPLAPRGAGAAVLRAVCGYADRTGRPVRLIVLAGRERLLGYYAQFGFEVMCPAEDNTGSAELVRTPTKRGAPG</sequence>
<comment type="caution">
    <text evidence="1">The sequence shown here is derived from an EMBL/GenBank/DDBJ whole genome shotgun (WGS) entry which is preliminary data.</text>
</comment>
<dbReference type="Proteomes" id="UP000606490">
    <property type="component" value="Unassembled WGS sequence"/>
</dbReference>
<organism evidence="1 2">
    <name type="scientific">Belnapia mucosa</name>
    <dbReference type="NCBI Taxonomy" id="2804532"/>
    <lineage>
        <taxon>Bacteria</taxon>
        <taxon>Pseudomonadati</taxon>
        <taxon>Pseudomonadota</taxon>
        <taxon>Alphaproteobacteria</taxon>
        <taxon>Acetobacterales</taxon>
        <taxon>Roseomonadaceae</taxon>
        <taxon>Belnapia</taxon>
    </lineage>
</organism>
<keyword evidence="2" id="KW-1185">Reference proteome</keyword>
<evidence type="ECO:0000313" key="1">
    <source>
        <dbReference type="EMBL" id="MBL6458893.1"/>
    </source>
</evidence>
<name>A0ABS1VB59_9PROT</name>
<reference evidence="1 2" key="1">
    <citation type="submission" date="2021-01" db="EMBL/GenBank/DDBJ databases">
        <title>Belnapia mucosa sp. nov. and Belnapia arida sp. nov., isolated from the Tabernas Desert (Almeria, Spain).</title>
        <authorList>
            <person name="Molina-Menor E."/>
            <person name="Vidal-Verdu A."/>
            <person name="Calonge A."/>
            <person name="Satari L."/>
            <person name="Pereto Magraner J."/>
            <person name="Porcar Miralles M."/>
        </authorList>
    </citation>
    <scope>NUCLEOTIDE SEQUENCE [LARGE SCALE GENOMIC DNA]</scope>
    <source>
        <strain evidence="1 2">T6</strain>
    </source>
</reference>
<protein>
    <recommendedName>
        <fullName evidence="3">N-acetyltransferase domain-containing protein</fullName>
    </recommendedName>
</protein>
<dbReference type="Gene3D" id="3.40.630.30">
    <property type="match status" value="1"/>
</dbReference>
<dbReference type="InterPro" id="IPR016181">
    <property type="entry name" value="Acyl_CoA_acyltransferase"/>
</dbReference>
<dbReference type="SUPFAM" id="SSF55729">
    <property type="entry name" value="Acyl-CoA N-acyltransferases (Nat)"/>
    <property type="match status" value="1"/>
</dbReference>
<dbReference type="EMBL" id="JAEUXJ010000021">
    <property type="protein sequence ID" value="MBL6458893.1"/>
    <property type="molecule type" value="Genomic_DNA"/>
</dbReference>